<feature type="chain" id="PRO_5046732514" evidence="6">
    <location>
        <begin position="31"/>
        <end position="175"/>
    </location>
</feature>
<keyword evidence="8" id="KW-1185">Reference proteome</keyword>
<evidence type="ECO:0000313" key="8">
    <source>
        <dbReference type="Proteomes" id="UP001156664"/>
    </source>
</evidence>
<dbReference type="CDD" id="cd09916">
    <property type="entry name" value="CpxP_like"/>
    <property type="match status" value="1"/>
</dbReference>
<evidence type="ECO:0000256" key="2">
    <source>
        <dbReference type="ARBA" id="ARBA00008441"/>
    </source>
</evidence>
<feature type="signal peptide" evidence="6">
    <location>
        <begin position="1"/>
        <end position="30"/>
    </location>
</feature>
<evidence type="ECO:0000256" key="1">
    <source>
        <dbReference type="ARBA" id="ARBA00004418"/>
    </source>
</evidence>
<evidence type="ECO:0000256" key="4">
    <source>
        <dbReference type="ARBA" id="ARBA00022764"/>
    </source>
</evidence>
<evidence type="ECO:0000256" key="5">
    <source>
        <dbReference type="SAM" id="MobiDB-lite"/>
    </source>
</evidence>
<accession>A0ABQ5YPX7</accession>
<comment type="subcellular location">
    <subcellularLocation>
        <location evidence="1">Periplasm</location>
    </subcellularLocation>
</comment>
<keyword evidence="3 6" id="KW-0732">Signal</keyword>
<keyword evidence="4" id="KW-0574">Periplasm</keyword>
<sequence length="175" mass="20041">MNANKTTARYIKQMLAVTAMAMAIPMVSNAASDDSIGDRQGTEQQQPRGHHGHHGREPGMKMLEQLNLTDAQKAQVKQIMASQKADIRESWKARKDMRKQLDQLTEAPEFDKAKADQLIRNMQDSERLNQLKMLEARHQIYMVLTPEQRAKAHTLRTEHEQQMRDHMPPPPPING</sequence>
<dbReference type="EMBL" id="BSOJ01000006">
    <property type="protein sequence ID" value="GLR25395.1"/>
    <property type="molecule type" value="Genomic_DNA"/>
</dbReference>
<proteinExistence type="inferred from homology"/>
<evidence type="ECO:0000256" key="3">
    <source>
        <dbReference type="ARBA" id="ARBA00022729"/>
    </source>
</evidence>
<evidence type="ECO:0000256" key="6">
    <source>
        <dbReference type="SAM" id="SignalP"/>
    </source>
</evidence>
<feature type="region of interest" description="Disordered" evidence="5">
    <location>
        <begin position="31"/>
        <end position="58"/>
    </location>
</feature>
<evidence type="ECO:0000313" key="7">
    <source>
        <dbReference type="EMBL" id="GLR25395.1"/>
    </source>
</evidence>
<organism evidence="7 8">
    <name type="scientific">Limnobacter litoralis</name>
    <dbReference type="NCBI Taxonomy" id="481366"/>
    <lineage>
        <taxon>Bacteria</taxon>
        <taxon>Pseudomonadati</taxon>
        <taxon>Pseudomonadota</taxon>
        <taxon>Betaproteobacteria</taxon>
        <taxon>Burkholderiales</taxon>
        <taxon>Burkholderiaceae</taxon>
        <taxon>Limnobacter</taxon>
    </lineage>
</organism>
<name>A0ABQ5YPX7_9BURK</name>
<dbReference type="InterPro" id="IPR052211">
    <property type="entry name" value="Cpx_auxiliary_protein"/>
</dbReference>
<dbReference type="PANTHER" id="PTHR38102">
    <property type="entry name" value="PERIPLASMIC CHAPERONE SPY"/>
    <property type="match status" value="1"/>
</dbReference>
<dbReference type="RefSeq" id="WP_284279745.1">
    <property type="nucleotide sequence ID" value="NZ_BSOJ01000006.1"/>
</dbReference>
<dbReference type="PANTHER" id="PTHR38102:SF1">
    <property type="entry name" value="PERIPLASMIC CHAPERONE SPY"/>
    <property type="match status" value="1"/>
</dbReference>
<protein>
    <submittedName>
        <fullName evidence="7">ATP-independent periplasmic protein-refolding chaperone</fullName>
    </submittedName>
</protein>
<dbReference type="Pfam" id="PF07813">
    <property type="entry name" value="LTXXQ"/>
    <property type="match status" value="1"/>
</dbReference>
<dbReference type="PIRSF" id="PIRSF034445">
    <property type="entry name" value="CpxP_Spy"/>
    <property type="match status" value="1"/>
</dbReference>
<reference evidence="8" key="1">
    <citation type="journal article" date="2019" name="Int. J. Syst. Evol. Microbiol.">
        <title>The Global Catalogue of Microorganisms (GCM) 10K type strain sequencing project: providing services to taxonomists for standard genome sequencing and annotation.</title>
        <authorList>
            <consortium name="The Broad Institute Genomics Platform"/>
            <consortium name="The Broad Institute Genome Sequencing Center for Infectious Disease"/>
            <person name="Wu L."/>
            <person name="Ma J."/>
        </authorList>
    </citation>
    <scope>NUCLEOTIDE SEQUENCE [LARGE SCALE GENOMIC DNA]</scope>
    <source>
        <strain evidence="8">NBRC 105857</strain>
    </source>
</reference>
<dbReference type="InterPro" id="IPR012899">
    <property type="entry name" value="LTXXQ"/>
</dbReference>
<comment type="similarity">
    <text evidence="2">Belongs to the CpxP/Spy family.</text>
</comment>
<comment type="caution">
    <text evidence="7">The sequence shown here is derived from an EMBL/GenBank/DDBJ whole genome shotgun (WGS) entry which is preliminary data.</text>
</comment>
<gene>
    <name evidence="7" type="ORF">GCM10007875_04830</name>
</gene>
<dbReference type="Gene3D" id="1.20.120.1490">
    <property type="match status" value="1"/>
</dbReference>
<dbReference type="Proteomes" id="UP001156664">
    <property type="component" value="Unassembled WGS sequence"/>
</dbReference>